<dbReference type="Proteomes" id="UP000655225">
    <property type="component" value="Unassembled WGS sequence"/>
</dbReference>
<evidence type="ECO:0000313" key="1">
    <source>
        <dbReference type="EMBL" id="KAF8410629.1"/>
    </source>
</evidence>
<dbReference type="AlphaFoldDB" id="A0A835DRU4"/>
<reference evidence="1 2" key="1">
    <citation type="submission" date="2020-04" db="EMBL/GenBank/DDBJ databases">
        <title>Plant Genome Project.</title>
        <authorList>
            <person name="Zhang R.-G."/>
        </authorList>
    </citation>
    <scope>NUCLEOTIDE SEQUENCE [LARGE SCALE GENOMIC DNA]</scope>
    <source>
        <strain evidence="1">YNK0</strain>
        <tissue evidence="1">Leaf</tissue>
    </source>
</reference>
<keyword evidence="2" id="KW-1185">Reference proteome</keyword>
<name>A0A835DRU4_TETSI</name>
<proteinExistence type="predicted"/>
<sequence length="265" mass="29496">MNLSTRLGEHSEFVDEIVTELENSSTTANFVDEIEVPMLHTKDEFIISLCTFGSEFAGNFDDDLLEILGNIEINLFICAICALTGKRRHVKLHHTYTGKLTNSTPAIVYTVQRIDVFCRLSPSRFVLFVIIPNWVAHGLRDTIAGGVLCLIIGILLFIEEIRGTGCCDNGEFSDLLYNIVSMIGTLIKDLHEKLPLIADFPIFSQALRWPPTIDAAPSLPAFPKCLYIVILVNATEYSFTETENEKCQAMSLGCEVSFSKDSLAH</sequence>
<organism evidence="1 2">
    <name type="scientific">Tetracentron sinense</name>
    <name type="common">Spur-leaf</name>
    <dbReference type="NCBI Taxonomy" id="13715"/>
    <lineage>
        <taxon>Eukaryota</taxon>
        <taxon>Viridiplantae</taxon>
        <taxon>Streptophyta</taxon>
        <taxon>Embryophyta</taxon>
        <taxon>Tracheophyta</taxon>
        <taxon>Spermatophyta</taxon>
        <taxon>Magnoliopsida</taxon>
        <taxon>Trochodendrales</taxon>
        <taxon>Trochodendraceae</taxon>
        <taxon>Tetracentron</taxon>
    </lineage>
</organism>
<accession>A0A835DRU4</accession>
<evidence type="ECO:0000313" key="2">
    <source>
        <dbReference type="Proteomes" id="UP000655225"/>
    </source>
</evidence>
<gene>
    <name evidence="1" type="ORF">HHK36_003161</name>
</gene>
<comment type="caution">
    <text evidence="1">The sequence shown here is derived from an EMBL/GenBank/DDBJ whole genome shotgun (WGS) entry which is preliminary data.</text>
</comment>
<protein>
    <submittedName>
        <fullName evidence="1">Uncharacterized protein</fullName>
    </submittedName>
</protein>
<dbReference type="EMBL" id="JABCRI010000002">
    <property type="protein sequence ID" value="KAF8410629.1"/>
    <property type="molecule type" value="Genomic_DNA"/>
</dbReference>